<comment type="caution">
    <text evidence="1">The sequence shown here is derived from an EMBL/GenBank/DDBJ whole genome shotgun (WGS) entry which is preliminary data.</text>
</comment>
<dbReference type="EMBL" id="BSKO01000001">
    <property type="protein sequence ID" value="GLO65089.1"/>
    <property type="molecule type" value="Genomic_DNA"/>
</dbReference>
<reference evidence="1 2" key="1">
    <citation type="submission" date="2023-02" db="EMBL/GenBank/DDBJ databases">
        <title>Oceanobacillus kimchii IFOP_LL358 isolated form Alexandrium catenella lab strain.</title>
        <authorList>
            <person name="Gajardo G."/>
            <person name="Ueki S."/>
            <person name="Maruyama F."/>
        </authorList>
    </citation>
    <scope>NUCLEOTIDE SEQUENCE [LARGE SCALE GENOMIC DNA]</scope>
    <source>
        <strain evidence="1 2">IFOP_LL358</strain>
    </source>
</reference>
<evidence type="ECO:0008006" key="3">
    <source>
        <dbReference type="Google" id="ProtNLM"/>
    </source>
</evidence>
<dbReference type="Proteomes" id="UP001275436">
    <property type="component" value="Unassembled WGS sequence"/>
</dbReference>
<organism evidence="1 2">
    <name type="scientific">Oceanobacillus kimchii</name>
    <dbReference type="NCBI Taxonomy" id="746691"/>
    <lineage>
        <taxon>Bacteria</taxon>
        <taxon>Bacillati</taxon>
        <taxon>Bacillota</taxon>
        <taxon>Bacilli</taxon>
        <taxon>Bacillales</taxon>
        <taxon>Bacillaceae</taxon>
        <taxon>Oceanobacillus</taxon>
    </lineage>
</organism>
<evidence type="ECO:0000313" key="1">
    <source>
        <dbReference type="EMBL" id="GLO65089.1"/>
    </source>
</evidence>
<name>A0ABQ5THP0_9BACI</name>
<protein>
    <recommendedName>
        <fullName evidence="3">Spore coat protein</fullName>
    </recommendedName>
</protein>
<proteinExistence type="predicted"/>
<sequence length="174" mass="19794">MDSLPAIDLGLMAEHLSAHEGVINKLAAYQSSVTNMELRNILNLQEDVMRSQAWVMLAFINPNYHNEVEVPPLTSFRVEHTSDKLKNGNGGNNKWIALEAHNTAKNMSTENYNSAMMMQNMNVKNAHIEMALQQNQIKEKYASFIKKMGWAFAPNATTRAQTNTFFHFEHLLNQ</sequence>
<keyword evidence="2" id="KW-1185">Reference proteome</keyword>
<gene>
    <name evidence="1" type="ORF">MACH08_08730</name>
</gene>
<evidence type="ECO:0000313" key="2">
    <source>
        <dbReference type="Proteomes" id="UP001275436"/>
    </source>
</evidence>
<dbReference type="RefSeq" id="WP_317957749.1">
    <property type="nucleotide sequence ID" value="NZ_BSKO01000001.1"/>
</dbReference>
<accession>A0ABQ5THP0</accession>